<evidence type="ECO:0000256" key="4">
    <source>
        <dbReference type="ARBA" id="ARBA00022840"/>
    </source>
</evidence>
<proteinExistence type="predicted"/>
<dbReference type="PANTHER" id="PTHR24221">
    <property type="entry name" value="ATP-BINDING CASSETTE SUB-FAMILY B"/>
    <property type="match status" value="1"/>
</dbReference>
<dbReference type="InterPro" id="IPR014216">
    <property type="entry name" value="ABC_transptr_CydD"/>
</dbReference>
<dbReference type="Gene3D" id="1.20.1560.10">
    <property type="entry name" value="ABC transporter type 1, transmembrane domain"/>
    <property type="match status" value="1"/>
</dbReference>
<evidence type="ECO:0000259" key="8">
    <source>
        <dbReference type="PROSITE" id="PS50893"/>
    </source>
</evidence>
<comment type="caution">
    <text evidence="10">The sequence shown here is derived from an EMBL/GenBank/DDBJ whole genome shotgun (WGS) entry which is preliminary data.</text>
</comment>
<keyword evidence="11" id="KW-1185">Reference proteome</keyword>
<organism evidence="10 11">
    <name type="scientific">Cryobacterium luteum</name>
    <dbReference type="NCBI Taxonomy" id="1424661"/>
    <lineage>
        <taxon>Bacteria</taxon>
        <taxon>Bacillati</taxon>
        <taxon>Actinomycetota</taxon>
        <taxon>Actinomycetes</taxon>
        <taxon>Micrococcales</taxon>
        <taxon>Microbacteriaceae</taxon>
        <taxon>Cryobacterium</taxon>
    </lineage>
</organism>
<dbReference type="InterPro" id="IPR036640">
    <property type="entry name" value="ABC1_TM_sf"/>
</dbReference>
<keyword evidence="3" id="KW-0547">Nucleotide-binding</keyword>
<dbReference type="AlphaFoldDB" id="A0A5F0D0G6"/>
<dbReference type="InterPro" id="IPR027417">
    <property type="entry name" value="P-loop_NTPase"/>
</dbReference>
<evidence type="ECO:0000259" key="9">
    <source>
        <dbReference type="PROSITE" id="PS50929"/>
    </source>
</evidence>
<protein>
    <submittedName>
        <fullName evidence="10">Thiol reductant ABC exporter subunit CydD</fullName>
    </submittedName>
</protein>
<feature type="domain" description="ABC transmembrane type-1" evidence="9">
    <location>
        <begin position="20"/>
        <end position="302"/>
    </location>
</feature>
<name>A0A5F0D0G6_9MICO</name>
<evidence type="ECO:0000313" key="10">
    <source>
        <dbReference type="EMBL" id="TFB84644.1"/>
    </source>
</evidence>
<evidence type="ECO:0000256" key="5">
    <source>
        <dbReference type="ARBA" id="ARBA00022989"/>
    </source>
</evidence>
<reference evidence="10 11" key="1">
    <citation type="submission" date="2019-03" db="EMBL/GenBank/DDBJ databases">
        <title>Genomics of glacier-inhabiting Cryobacterium strains.</title>
        <authorList>
            <person name="Liu Q."/>
            <person name="Xin Y.-H."/>
        </authorList>
    </citation>
    <scope>NUCLEOTIDE SEQUENCE [LARGE SCALE GENOMIC DNA]</scope>
    <source>
        <strain evidence="10 11">Hh15</strain>
    </source>
</reference>
<dbReference type="InterPro" id="IPR003439">
    <property type="entry name" value="ABC_transporter-like_ATP-bd"/>
</dbReference>
<dbReference type="InterPro" id="IPR039421">
    <property type="entry name" value="Type_1_exporter"/>
</dbReference>
<keyword evidence="5 7" id="KW-1133">Transmembrane helix</keyword>
<gene>
    <name evidence="10" type="primary">cydD</name>
    <name evidence="10" type="ORF">E3O10_16115</name>
</gene>
<dbReference type="PANTHER" id="PTHR24221:SF590">
    <property type="entry name" value="COMPONENT LINKED WITH THE ASSEMBLY OF CYTOCHROME' TRANSPORT TRANSMEMBRANE ATP-BINDING PROTEIN ABC TRANSPORTER CYDD-RELATED"/>
    <property type="match status" value="1"/>
</dbReference>
<dbReference type="Pfam" id="PF00664">
    <property type="entry name" value="ABC_membrane"/>
    <property type="match status" value="1"/>
</dbReference>
<feature type="domain" description="ABC transporter" evidence="8">
    <location>
        <begin position="361"/>
        <end position="583"/>
    </location>
</feature>
<comment type="subcellular location">
    <subcellularLocation>
        <location evidence="1">Cell membrane</location>
        <topology evidence="1">Multi-pass membrane protein</topology>
    </subcellularLocation>
</comment>
<feature type="transmembrane region" description="Helical" evidence="7">
    <location>
        <begin position="239"/>
        <end position="264"/>
    </location>
</feature>
<dbReference type="PROSITE" id="PS50929">
    <property type="entry name" value="ABC_TM1F"/>
    <property type="match status" value="1"/>
</dbReference>
<dbReference type="SUPFAM" id="SSF52540">
    <property type="entry name" value="P-loop containing nucleoside triphosphate hydrolases"/>
    <property type="match status" value="1"/>
</dbReference>
<evidence type="ECO:0000256" key="7">
    <source>
        <dbReference type="SAM" id="Phobius"/>
    </source>
</evidence>
<dbReference type="RefSeq" id="WP_092110013.1">
    <property type="nucleotide sequence ID" value="NZ_FOCN01000008.1"/>
</dbReference>
<dbReference type="GO" id="GO:0005524">
    <property type="term" value="F:ATP binding"/>
    <property type="evidence" value="ECO:0007669"/>
    <property type="project" value="UniProtKB-KW"/>
</dbReference>
<feature type="transmembrane region" description="Helical" evidence="7">
    <location>
        <begin position="134"/>
        <end position="154"/>
    </location>
</feature>
<dbReference type="NCBIfam" id="TIGR02857">
    <property type="entry name" value="CydD"/>
    <property type="match status" value="1"/>
</dbReference>
<sequence length="583" mass="60971">MRPLDPRLLRYASAARRFLLIGALLGFAQTLVVIAFAWLLTRAITLAIAGQFVGEIIPTLAALAGVVVLRSVLIWLLELAANRGAAQVKSQLRALVLAKLADRGPDWVASRQSARLSTVVTTGLDALDNYFARYLPQLLLTVIATPILIAVMLWQDLGSGLTVLIVLPVIPVFMILIGRATQSVQQEQWQALQRLSTGFLDVVGGLGTLKIYGRERRQFDRIRSITEEYRTRTMKVLRVSFLSGFVLELAASLSVAIIAVSIGLRLIDGALLLGVGLFVLLLAPEAFLPLRQVGAQFHAAADGLAAAEELFAILDDEAVPAATALSSALSTVPPTADAAGARTAAPVEQLGPRPGSGSGALRLAGVSVLRGDTIVIDRLHAEFAPGELSVVRGVSGVGKSTLVAALLGFVPVTGELSLGGVAVPAGPGRPWLAWAGQKPGLFRGTVAENVALRAASADPTVPDQMAPSRTVPDPVLIAQALLWAGAADVSPATVLGVNGDGLSGGQAQRVAAARAIYRALANDCHVLILDEPSSALDAAAEAGLLAGLRRLADQGRVVIVVSHRSAVAAEADHEIELQELIHV</sequence>
<dbReference type="GO" id="GO:0140359">
    <property type="term" value="F:ABC-type transporter activity"/>
    <property type="evidence" value="ECO:0007669"/>
    <property type="project" value="InterPro"/>
</dbReference>
<dbReference type="PROSITE" id="PS50893">
    <property type="entry name" value="ABC_TRANSPORTER_2"/>
    <property type="match status" value="1"/>
</dbReference>
<dbReference type="InterPro" id="IPR003593">
    <property type="entry name" value="AAA+_ATPase"/>
</dbReference>
<feature type="transmembrane region" description="Helical" evidence="7">
    <location>
        <begin position="161"/>
        <end position="180"/>
    </location>
</feature>
<dbReference type="GO" id="GO:0005886">
    <property type="term" value="C:plasma membrane"/>
    <property type="evidence" value="ECO:0007669"/>
    <property type="project" value="UniProtKB-SubCell"/>
</dbReference>
<keyword evidence="2 7" id="KW-0812">Transmembrane</keyword>
<feature type="transmembrane region" description="Helical" evidence="7">
    <location>
        <begin position="20"/>
        <end position="40"/>
    </location>
</feature>
<dbReference type="Proteomes" id="UP000297654">
    <property type="component" value="Unassembled WGS sequence"/>
</dbReference>
<evidence type="ECO:0000256" key="2">
    <source>
        <dbReference type="ARBA" id="ARBA00022692"/>
    </source>
</evidence>
<dbReference type="EMBL" id="SOFF01000044">
    <property type="protein sequence ID" value="TFB84644.1"/>
    <property type="molecule type" value="Genomic_DNA"/>
</dbReference>
<dbReference type="SUPFAM" id="SSF90123">
    <property type="entry name" value="ABC transporter transmembrane region"/>
    <property type="match status" value="1"/>
</dbReference>
<accession>A0A5F0D0G6</accession>
<evidence type="ECO:0000256" key="1">
    <source>
        <dbReference type="ARBA" id="ARBA00004651"/>
    </source>
</evidence>
<keyword evidence="6 7" id="KW-0472">Membrane</keyword>
<feature type="transmembrane region" description="Helical" evidence="7">
    <location>
        <begin position="270"/>
        <end position="288"/>
    </location>
</feature>
<evidence type="ECO:0000313" key="11">
    <source>
        <dbReference type="Proteomes" id="UP000297654"/>
    </source>
</evidence>
<dbReference type="InterPro" id="IPR011527">
    <property type="entry name" value="ABC1_TM_dom"/>
</dbReference>
<keyword evidence="4" id="KW-0067">ATP-binding</keyword>
<dbReference type="CDD" id="cd18584">
    <property type="entry name" value="ABC_6TM_AarD_CydD"/>
    <property type="match status" value="1"/>
</dbReference>
<feature type="transmembrane region" description="Helical" evidence="7">
    <location>
        <begin position="52"/>
        <end position="77"/>
    </location>
</feature>
<dbReference type="Pfam" id="PF00005">
    <property type="entry name" value="ABC_tran"/>
    <property type="match status" value="1"/>
</dbReference>
<dbReference type="Gene3D" id="3.40.50.300">
    <property type="entry name" value="P-loop containing nucleotide triphosphate hydrolases"/>
    <property type="match status" value="1"/>
</dbReference>
<dbReference type="OrthoDB" id="9806127at2"/>
<evidence type="ECO:0000256" key="3">
    <source>
        <dbReference type="ARBA" id="ARBA00022741"/>
    </source>
</evidence>
<dbReference type="SMART" id="SM00382">
    <property type="entry name" value="AAA"/>
    <property type="match status" value="1"/>
</dbReference>
<evidence type="ECO:0000256" key="6">
    <source>
        <dbReference type="ARBA" id="ARBA00023136"/>
    </source>
</evidence>
<dbReference type="GO" id="GO:0016887">
    <property type="term" value="F:ATP hydrolysis activity"/>
    <property type="evidence" value="ECO:0007669"/>
    <property type="project" value="InterPro"/>
</dbReference>
<dbReference type="GO" id="GO:0042883">
    <property type="term" value="P:cysteine transport"/>
    <property type="evidence" value="ECO:0007669"/>
    <property type="project" value="InterPro"/>
</dbReference>